<evidence type="ECO:0000256" key="2">
    <source>
        <dbReference type="ARBA" id="ARBA00023242"/>
    </source>
</evidence>
<evidence type="ECO:0000256" key="1">
    <source>
        <dbReference type="ARBA" id="ARBA00004123"/>
    </source>
</evidence>
<accession>A0AAD7F4T1</accession>
<proteinExistence type="predicted"/>
<feature type="compositionally biased region" description="Pro residues" evidence="3">
    <location>
        <begin position="7"/>
        <end position="17"/>
    </location>
</feature>
<dbReference type="AlphaFoldDB" id="A0AAD7F4T1"/>
<dbReference type="Pfam" id="PF24245">
    <property type="entry name" value="INO80F"/>
    <property type="match status" value="1"/>
</dbReference>
<dbReference type="EMBL" id="JARIHO010000001">
    <property type="protein sequence ID" value="KAJ7368649.1"/>
    <property type="molecule type" value="Genomic_DNA"/>
</dbReference>
<dbReference type="Proteomes" id="UP001218218">
    <property type="component" value="Unassembled WGS sequence"/>
</dbReference>
<evidence type="ECO:0000313" key="6">
    <source>
        <dbReference type="Proteomes" id="UP001218218"/>
    </source>
</evidence>
<keyword evidence="6" id="KW-1185">Reference proteome</keyword>
<protein>
    <recommendedName>
        <fullName evidence="4">INO80 complex subunit F domain-containing protein</fullName>
    </recommendedName>
</protein>
<comment type="caution">
    <text evidence="5">The sequence shown here is derived from an EMBL/GenBank/DDBJ whole genome shotgun (WGS) entry which is preliminary data.</text>
</comment>
<dbReference type="GO" id="GO:0005634">
    <property type="term" value="C:nucleus"/>
    <property type="evidence" value="ECO:0007669"/>
    <property type="project" value="UniProtKB-SubCell"/>
</dbReference>
<organism evidence="5 6">
    <name type="scientific">Mycena albidolilacea</name>
    <dbReference type="NCBI Taxonomy" id="1033008"/>
    <lineage>
        <taxon>Eukaryota</taxon>
        <taxon>Fungi</taxon>
        <taxon>Dikarya</taxon>
        <taxon>Basidiomycota</taxon>
        <taxon>Agaricomycotina</taxon>
        <taxon>Agaricomycetes</taxon>
        <taxon>Agaricomycetidae</taxon>
        <taxon>Agaricales</taxon>
        <taxon>Marasmiineae</taxon>
        <taxon>Mycenaceae</taxon>
        <taxon>Mycena</taxon>
    </lineage>
</organism>
<name>A0AAD7F4T1_9AGAR</name>
<sequence>MSAAPTMPTPPPPPPAPQRQNTQPPFAHPVGIAAGAEDVKYQAKYKDLKRKVKEIEAVGFRSFSQSKKYSLNVSQDNDKLHFKVLQAKRSIQRIKLERALVFLSCLFLHLKPTQTPQHPLRAPPTSAPLTRPQ</sequence>
<evidence type="ECO:0000259" key="4">
    <source>
        <dbReference type="Pfam" id="PF24245"/>
    </source>
</evidence>
<dbReference type="InterPro" id="IPR056513">
    <property type="entry name" value="INO80F"/>
</dbReference>
<feature type="region of interest" description="Disordered" evidence="3">
    <location>
        <begin position="114"/>
        <end position="133"/>
    </location>
</feature>
<evidence type="ECO:0000313" key="5">
    <source>
        <dbReference type="EMBL" id="KAJ7368649.1"/>
    </source>
</evidence>
<reference evidence="5" key="1">
    <citation type="submission" date="2023-03" db="EMBL/GenBank/DDBJ databases">
        <title>Massive genome expansion in bonnet fungi (Mycena s.s.) driven by repeated elements and novel gene families across ecological guilds.</title>
        <authorList>
            <consortium name="Lawrence Berkeley National Laboratory"/>
            <person name="Harder C.B."/>
            <person name="Miyauchi S."/>
            <person name="Viragh M."/>
            <person name="Kuo A."/>
            <person name="Thoen E."/>
            <person name="Andreopoulos B."/>
            <person name="Lu D."/>
            <person name="Skrede I."/>
            <person name="Drula E."/>
            <person name="Henrissat B."/>
            <person name="Morin E."/>
            <person name="Kohler A."/>
            <person name="Barry K."/>
            <person name="LaButti K."/>
            <person name="Morin E."/>
            <person name="Salamov A."/>
            <person name="Lipzen A."/>
            <person name="Mereny Z."/>
            <person name="Hegedus B."/>
            <person name="Baldrian P."/>
            <person name="Stursova M."/>
            <person name="Weitz H."/>
            <person name="Taylor A."/>
            <person name="Grigoriev I.V."/>
            <person name="Nagy L.G."/>
            <person name="Martin F."/>
            <person name="Kauserud H."/>
        </authorList>
    </citation>
    <scope>NUCLEOTIDE SEQUENCE</scope>
    <source>
        <strain evidence="5">CBHHK002</strain>
    </source>
</reference>
<keyword evidence="2" id="KW-0539">Nucleus</keyword>
<gene>
    <name evidence="5" type="ORF">DFH08DRAFT_831891</name>
</gene>
<feature type="domain" description="INO80 complex subunit F" evidence="4">
    <location>
        <begin position="73"/>
        <end position="100"/>
    </location>
</feature>
<evidence type="ECO:0000256" key="3">
    <source>
        <dbReference type="SAM" id="MobiDB-lite"/>
    </source>
</evidence>
<comment type="subcellular location">
    <subcellularLocation>
        <location evidence="1">Nucleus</location>
    </subcellularLocation>
</comment>
<feature type="region of interest" description="Disordered" evidence="3">
    <location>
        <begin position="1"/>
        <end position="29"/>
    </location>
</feature>